<name>A0ABD2NS72_9CUCU</name>
<dbReference type="PANTHER" id="PTHR21422">
    <property type="entry name" value="RAB3 GTPASE-ACTIVATING PROTEIN CATALYTIC SUBUNIT"/>
    <property type="match status" value="1"/>
</dbReference>
<evidence type="ECO:0000313" key="2">
    <source>
        <dbReference type="Proteomes" id="UP001516400"/>
    </source>
</evidence>
<evidence type="ECO:0008006" key="3">
    <source>
        <dbReference type="Google" id="ProtNLM"/>
    </source>
</evidence>
<dbReference type="InterPro" id="IPR045700">
    <property type="entry name" value="Rab3GAP1"/>
</dbReference>
<accession>A0ABD2NS72</accession>
<proteinExistence type="predicted"/>
<dbReference type="AlphaFoldDB" id="A0ABD2NS72"/>
<dbReference type="Proteomes" id="UP001516400">
    <property type="component" value="Unassembled WGS sequence"/>
</dbReference>
<reference evidence="1 2" key="1">
    <citation type="journal article" date="2021" name="BMC Biol.">
        <title>Horizontally acquired antibacterial genes associated with adaptive radiation of ladybird beetles.</title>
        <authorList>
            <person name="Li H.S."/>
            <person name="Tang X.F."/>
            <person name="Huang Y.H."/>
            <person name="Xu Z.Y."/>
            <person name="Chen M.L."/>
            <person name="Du X.Y."/>
            <person name="Qiu B.Y."/>
            <person name="Chen P.T."/>
            <person name="Zhang W."/>
            <person name="Slipinski A."/>
            <person name="Escalona H.E."/>
            <person name="Waterhouse R.M."/>
            <person name="Zwick A."/>
            <person name="Pang H."/>
        </authorList>
    </citation>
    <scope>NUCLEOTIDE SEQUENCE [LARGE SCALE GENOMIC DNA]</scope>
    <source>
        <strain evidence="1">SYSU2018</strain>
    </source>
</reference>
<keyword evidence="2" id="KW-1185">Reference proteome</keyword>
<sequence>MNEEIDETEFYHQDFTTASDWEIFVSRIEEIINLWKVEETNSELKDVHIWDTKSEKLMFVDTEFELLYFKKLNDKESNENDTTDKSKINKCINLDYDFQLFDVNTTHEHSNLYVWYGLKEYFVLTPTGNYGVTSESKIKVLLSSLYIVVSNLNCEIPIFIQIKEKWQKCYLGVHECTKYRTSFEMIHLKRGPQHSQHLTGLLSLFTSKIMSPISLDHIISSVQFTFDLTDFGKSSWKQDIFNMDTEVLDILSLYQMPFGVTMDPISVLQLKATWFNIPSYRVNDSQAYSDFNAKHADQWSILVKMTEQPICLLSDCLTEYLHLYENNSTAYDVLGELSPLEAIVESKVSSLPSILGRAARNSLSGGSKDTSAIPEEVLVPILYYLFPDAEQPEPKFPYDMGNEKTLLNTNNILDIDKDCKGFKTCPPDSLLWRLAVVSASLQHSVGGLRSSAQLWYEFVQEMRYRWDKNIIIPG</sequence>
<dbReference type="EMBL" id="JABFTP020000144">
    <property type="protein sequence ID" value="KAL3281423.1"/>
    <property type="molecule type" value="Genomic_DNA"/>
</dbReference>
<organism evidence="1 2">
    <name type="scientific">Cryptolaemus montrouzieri</name>
    <dbReference type="NCBI Taxonomy" id="559131"/>
    <lineage>
        <taxon>Eukaryota</taxon>
        <taxon>Metazoa</taxon>
        <taxon>Ecdysozoa</taxon>
        <taxon>Arthropoda</taxon>
        <taxon>Hexapoda</taxon>
        <taxon>Insecta</taxon>
        <taxon>Pterygota</taxon>
        <taxon>Neoptera</taxon>
        <taxon>Endopterygota</taxon>
        <taxon>Coleoptera</taxon>
        <taxon>Polyphaga</taxon>
        <taxon>Cucujiformia</taxon>
        <taxon>Coccinelloidea</taxon>
        <taxon>Coccinellidae</taxon>
        <taxon>Scymninae</taxon>
        <taxon>Scymnini</taxon>
        <taxon>Cryptolaemus</taxon>
    </lineage>
</organism>
<evidence type="ECO:0000313" key="1">
    <source>
        <dbReference type="EMBL" id="KAL3281423.1"/>
    </source>
</evidence>
<gene>
    <name evidence="1" type="ORF">HHI36_004631</name>
</gene>
<protein>
    <recommendedName>
        <fullName evidence="3">Rab3 GTPase-activating protein catalytic subunit</fullName>
    </recommendedName>
</protein>
<dbReference type="PANTHER" id="PTHR21422:SF9">
    <property type="entry name" value="RAB3 GTPASE-ACTIVATING PROTEIN CATALYTIC SUBUNIT"/>
    <property type="match status" value="1"/>
</dbReference>
<comment type="caution">
    <text evidence="1">The sequence shown here is derived from an EMBL/GenBank/DDBJ whole genome shotgun (WGS) entry which is preliminary data.</text>
</comment>